<organism evidence="1">
    <name type="scientific">Anguilla anguilla</name>
    <name type="common">European freshwater eel</name>
    <name type="synonym">Muraena anguilla</name>
    <dbReference type="NCBI Taxonomy" id="7936"/>
    <lineage>
        <taxon>Eukaryota</taxon>
        <taxon>Metazoa</taxon>
        <taxon>Chordata</taxon>
        <taxon>Craniata</taxon>
        <taxon>Vertebrata</taxon>
        <taxon>Euteleostomi</taxon>
        <taxon>Actinopterygii</taxon>
        <taxon>Neopterygii</taxon>
        <taxon>Teleostei</taxon>
        <taxon>Anguilliformes</taxon>
        <taxon>Anguillidae</taxon>
        <taxon>Anguilla</taxon>
    </lineage>
</organism>
<protein>
    <submittedName>
        <fullName evidence="1">Uncharacterized protein</fullName>
    </submittedName>
</protein>
<dbReference type="EMBL" id="GBXM01062964">
    <property type="protein sequence ID" value="JAH45613.1"/>
    <property type="molecule type" value="Transcribed_RNA"/>
</dbReference>
<sequence>MFPPIFSRSTNSICLPCTFSNTCSSLPERMNHLINGGAVYPKTDCFEKK</sequence>
<accession>A0A0E9SYJ7</accession>
<proteinExistence type="predicted"/>
<name>A0A0E9SYJ7_ANGAN</name>
<dbReference type="AlphaFoldDB" id="A0A0E9SYJ7"/>
<reference evidence="1" key="2">
    <citation type="journal article" date="2015" name="Fish Shellfish Immunol.">
        <title>Early steps in the European eel (Anguilla anguilla)-Vibrio vulnificus interaction in the gills: Role of the RtxA13 toxin.</title>
        <authorList>
            <person name="Callol A."/>
            <person name="Pajuelo D."/>
            <person name="Ebbesson L."/>
            <person name="Teles M."/>
            <person name="MacKenzie S."/>
            <person name="Amaro C."/>
        </authorList>
    </citation>
    <scope>NUCLEOTIDE SEQUENCE</scope>
</reference>
<reference evidence="1" key="1">
    <citation type="submission" date="2014-11" db="EMBL/GenBank/DDBJ databases">
        <authorList>
            <person name="Amaro Gonzalez C."/>
        </authorList>
    </citation>
    <scope>NUCLEOTIDE SEQUENCE</scope>
</reference>
<evidence type="ECO:0000313" key="1">
    <source>
        <dbReference type="EMBL" id="JAH45613.1"/>
    </source>
</evidence>